<keyword evidence="1" id="KW-0812">Transmembrane</keyword>
<dbReference type="AlphaFoldDB" id="A0A392WCI5"/>
<keyword evidence="1" id="KW-1133">Transmembrane helix</keyword>
<protein>
    <submittedName>
        <fullName evidence="2">Uncharacterized protein</fullName>
    </submittedName>
</protein>
<proteinExistence type="predicted"/>
<feature type="non-terminal residue" evidence="2">
    <location>
        <position position="42"/>
    </location>
</feature>
<keyword evidence="1" id="KW-0472">Membrane</keyword>
<comment type="caution">
    <text evidence="2">The sequence shown here is derived from an EMBL/GenBank/DDBJ whole genome shotgun (WGS) entry which is preliminary data.</text>
</comment>
<evidence type="ECO:0000313" key="2">
    <source>
        <dbReference type="EMBL" id="MCI97533.1"/>
    </source>
</evidence>
<accession>A0A392WCI5</accession>
<sequence>MRSCRVLWALRGLRCWLWLLSLAMPNHILIINCGQVFMNKWG</sequence>
<name>A0A392WCI5_9FABA</name>
<feature type="transmembrane region" description="Helical" evidence="1">
    <location>
        <begin position="16"/>
        <end position="38"/>
    </location>
</feature>
<dbReference type="Proteomes" id="UP000265520">
    <property type="component" value="Unassembled WGS sequence"/>
</dbReference>
<evidence type="ECO:0000256" key="1">
    <source>
        <dbReference type="SAM" id="Phobius"/>
    </source>
</evidence>
<dbReference type="EMBL" id="LXQA011446694">
    <property type="protein sequence ID" value="MCI97533.1"/>
    <property type="molecule type" value="Genomic_DNA"/>
</dbReference>
<organism evidence="2 3">
    <name type="scientific">Trifolium medium</name>
    <dbReference type="NCBI Taxonomy" id="97028"/>
    <lineage>
        <taxon>Eukaryota</taxon>
        <taxon>Viridiplantae</taxon>
        <taxon>Streptophyta</taxon>
        <taxon>Embryophyta</taxon>
        <taxon>Tracheophyta</taxon>
        <taxon>Spermatophyta</taxon>
        <taxon>Magnoliopsida</taxon>
        <taxon>eudicotyledons</taxon>
        <taxon>Gunneridae</taxon>
        <taxon>Pentapetalae</taxon>
        <taxon>rosids</taxon>
        <taxon>fabids</taxon>
        <taxon>Fabales</taxon>
        <taxon>Fabaceae</taxon>
        <taxon>Papilionoideae</taxon>
        <taxon>50 kb inversion clade</taxon>
        <taxon>NPAAA clade</taxon>
        <taxon>Hologalegina</taxon>
        <taxon>IRL clade</taxon>
        <taxon>Trifolieae</taxon>
        <taxon>Trifolium</taxon>
    </lineage>
</organism>
<reference evidence="2 3" key="1">
    <citation type="journal article" date="2018" name="Front. Plant Sci.">
        <title>Red Clover (Trifolium pratense) and Zigzag Clover (T. medium) - A Picture of Genomic Similarities and Differences.</title>
        <authorList>
            <person name="Dluhosova J."/>
            <person name="Istvanek J."/>
            <person name="Nedelnik J."/>
            <person name="Repkova J."/>
        </authorList>
    </citation>
    <scope>NUCLEOTIDE SEQUENCE [LARGE SCALE GENOMIC DNA]</scope>
    <source>
        <strain evidence="3">cv. 10/8</strain>
        <tissue evidence="2">Leaf</tissue>
    </source>
</reference>
<keyword evidence="3" id="KW-1185">Reference proteome</keyword>
<evidence type="ECO:0000313" key="3">
    <source>
        <dbReference type="Proteomes" id="UP000265520"/>
    </source>
</evidence>